<evidence type="ECO:0000256" key="1">
    <source>
        <dbReference type="ARBA" id="ARBA00022630"/>
    </source>
</evidence>
<feature type="region of interest" description="Disordered" evidence="3">
    <location>
        <begin position="1"/>
        <end position="21"/>
    </location>
</feature>
<evidence type="ECO:0000313" key="7">
    <source>
        <dbReference type="Proteomes" id="UP000019753"/>
    </source>
</evidence>
<evidence type="ECO:0000259" key="4">
    <source>
        <dbReference type="Pfam" id="PF02771"/>
    </source>
</evidence>
<evidence type="ECO:0000259" key="5">
    <source>
        <dbReference type="Pfam" id="PF08028"/>
    </source>
</evidence>
<evidence type="ECO:0000313" key="6">
    <source>
        <dbReference type="EMBL" id="EYR64175.1"/>
    </source>
</evidence>
<dbReference type="OrthoDB" id="571684at2"/>
<dbReference type="Gene3D" id="1.10.540.10">
    <property type="entry name" value="Acyl-CoA dehydrogenase/oxidase, N-terminal domain"/>
    <property type="match status" value="1"/>
</dbReference>
<dbReference type="PIRSF" id="PIRSF016578">
    <property type="entry name" value="HsaA"/>
    <property type="match status" value="1"/>
</dbReference>
<name>A0A021VVW0_9CELL</name>
<dbReference type="GO" id="GO:0050660">
    <property type="term" value="F:flavin adenine dinucleotide binding"/>
    <property type="evidence" value="ECO:0007669"/>
    <property type="project" value="InterPro"/>
</dbReference>
<dbReference type="InterPro" id="IPR013786">
    <property type="entry name" value="AcylCoA_DH/ox_N"/>
</dbReference>
<keyword evidence="6" id="KW-0503">Monooxygenase</keyword>
<feature type="domain" description="Acyl-CoA dehydrogenase/oxidase N-terminal" evidence="4">
    <location>
        <begin position="40"/>
        <end position="123"/>
    </location>
</feature>
<dbReference type="SUPFAM" id="SSF47203">
    <property type="entry name" value="Acyl-CoA dehydrogenase C-terminal domain-like"/>
    <property type="match status" value="1"/>
</dbReference>
<dbReference type="Pfam" id="PF08028">
    <property type="entry name" value="Acyl-CoA_dh_2"/>
    <property type="match status" value="1"/>
</dbReference>
<feature type="domain" description="Acyl-CoA dehydrogenase C-terminal" evidence="5">
    <location>
        <begin position="250"/>
        <end position="386"/>
    </location>
</feature>
<dbReference type="InterPro" id="IPR036250">
    <property type="entry name" value="AcylCo_DH-like_C"/>
</dbReference>
<dbReference type="PANTHER" id="PTHR43884:SF12">
    <property type="entry name" value="ISOVALERYL-COA DEHYDROGENASE, MITOCHONDRIAL-RELATED"/>
    <property type="match status" value="1"/>
</dbReference>
<dbReference type="FunFam" id="2.40.110.10:FF:000020">
    <property type="entry name" value="Putative acyl-CoA dehydrogenase YdbM"/>
    <property type="match status" value="1"/>
</dbReference>
<dbReference type="GO" id="GO:0006552">
    <property type="term" value="P:L-leucine catabolic process"/>
    <property type="evidence" value="ECO:0007669"/>
    <property type="project" value="TreeGrafter"/>
</dbReference>
<dbReference type="GO" id="GO:0008470">
    <property type="term" value="F:3-methylbutanoyl-CoA dehydrogenase activity"/>
    <property type="evidence" value="ECO:0007669"/>
    <property type="project" value="TreeGrafter"/>
</dbReference>
<dbReference type="PANTHER" id="PTHR43884">
    <property type="entry name" value="ACYL-COA DEHYDROGENASE"/>
    <property type="match status" value="1"/>
</dbReference>
<dbReference type="Gene3D" id="1.20.140.10">
    <property type="entry name" value="Butyryl-CoA Dehydrogenase, subunit A, domain 3"/>
    <property type="match status" value="1"/>
</dbReference>
<dbReference type="Gene3D" id="2.40.110.10">
    <property type="entry name" value="Butyryl-CoA Dehydrogenase, subunit A, domain 2"/>
    <property type="match status" value="1"/>
</dbReference>
<keyword evidence="2" id="KW-0560">Oxidoreductase</keyword>
<feature type="compositionally biased region" description="Low complexity" evidence="3">
    <location>
        <begin position="10"/>
        <end position="21"/>
    </location>
</feature>
<dbReference type="InterPro" id="IPR009100">
    <property type="entry name" value="AcylCoA_DH/oxidase_NM_dom_sf"/>
</dbReference>
<organism evidence="6 7">
    <name type="scientific">Actinotalea ferrariae CF5-4</name>
    <dbReference type="NCBI Taxonomy" id="948458"/>
    <lineage>
        <taxon>Bacteria</taxon>
        <taxon>Bacillati</taxon>
        <taxon>Actinomycetota</taxon>
        <taxon>Actinomycetes</taxon>
        <taxon>Micrococcales</taxon>
        <taxon>Cellulomonadaceae</taxon>
        <taxon>Actinotalea</taxon>
    </lineage>
</organism>
<keyword evidence="1" id="KW-0285">Flavoprotein</keyword>
<keyword evidence="7" id="KW-1185">Reference proteome</keyword>
<dbReference type="AlphaFoldDB" id="A0A021VVW0"/>
<comment type="caution">
    <text evidence="6">The sequence shown here is derived from an EMBL/GenBank/DDBJ whole genome shotgun (WGS) entry which is preliminary data.</text>
</comment>
<dbReference type="Proteomes" id="UP000019753">
    <property type="component" value="Unassembled WGS sequence"/>
</dbReference>
<dbReference type="RefSeq" id="WP_034224145.1">
    <property type="nucleotide sequence ID" value="NZ_AXCW01000043.1"/>
</dbReference>
<gene>
    <name evidence="6" type="ORF">N866_14595</name>
</gene>
<evidence type="ECO:0000256" key="3">
    <source>
        <dbReference type="SAM" id="MobiDB-lite"/>
    </source>
</evidence>
<protein>
    <submittedName>
        <fullName evidence="6">Monooxygenase</fullName>
    </submittedName>
</protein>
<dbReference type="InterPro" id="IPR046373">
    <property type="entry name" value="Acyl-CoA_Oxase/DH_mid-dom_sf"/>
</dbReference>
<reference evidence="6 7" key="1">
    <citation type="submission" date="2014-01" db="EMBL/GenBank/DDBJ databases">
        <title>Actinotalea ferrariae CF5-4.</title>
        <authorList>
            <person name="Chen F."/>
            <person name="Li Y."/>
            <person name="Wang G."/>
        </authorList>
    </citation>
    <scope>NUCLEOTIDE SEQUENCE [LARGE SCALE GENOMIC DNA]</scope>
    <source>
        <strain evidence="6 7">CF5-4</strain>
    </source>
</reference>
<dbReference type="InterPro" id="IPR037069">
    <property type="entry name" value="AcylCoA_DH/ox_N_sf"/>
</dbReference>
<dbReference type="FunFam" id="1.10.540.10:FF:000025">
    <property type="entry name" value="Related to Dibenzothiophene desulfurization enzyme C"/>
    <property type="match status" value="1"/>
</dbReference>
<proteinExistence type="predicted"/>
<dbReference type="GO" id="GO:0004497">
    <property type="term" value="F:monooxygenase activity"/>
    <property type="evidence" value="ECO:0007669"/>
    <property type="project" value="UniProtKB-KW"/>
</dbReference>
<dbReference type="EMBL" id="AXCW01000043">
    <property type="protein sequence ID" value="EYR64175.1"/>
    <property type="molecule type" value="Genomic_DNA"/>
</dbReference>
<dbReference type="InterPro" id="IPR013107">
    <property type="entry name" value="Acyl-CoA_DH_C"/>
</dbReference>
<dbReference type="SUPFAM" id="SSF56645">
    <property type="entry name" value="Acyl-CoA dehydrogenase NM domain-like"/>
    <property type="match status" value="1"/>
</dbReference>
<sequence>MSITTTEAVAASPWAGSPAPSSPAGWIARAEEVAAILAVDAVERDRALRTPHDEVRLLKQAGLVTLLGPRAAGGAGQSWATAYQVIRRVAEGDGSIGQLLGYHYLWSQLPAFFGTPDQARDIIGEATREAWFFGGAVNPRDADLVAVDQGDHLVVSGHKTFSTGSKVSDVTWLEAAVDGHEDHVFALVASDDPAITFHDGWDALGQRLTESGSVTVQDAVVPWTAALGWVDKAFRPHVYNTLCLVAIQLVFTSFYLGIASGGLQTALEYTRARTRPWPYGGDDRERGVDEPYVLDTYGDLQSKLWAAEALAERAGEAITALHLDPAALTPRQRGEVAVLVAAAKQRAIDVGLEIGTRVFEVTGARATASDVGLDRFWRNVRTHSLHDPVAYKRREVGRFALLDEVPEPTWYT</sequence>
<evidence type="ECO:0000256" key="2">
    <source>
        <dbReference type="ARBA" id="ARBA00023002"/>
    </source>
</evidence>
<accession>A0A021VVW0</accession>
<dbReference type="Pfam" id="PF02771">
    <property type="entry name" value="Acyl-CoA_dh_N"/>
    <property type="match status" value="1"/>
</dbReference>